<dbReference type="OrthoDB" id="6431331at2759"/>
<dbReference type="InterPro" id="IPR052370">
    <property type="entry name" value="Meta-cleavage_hydrolase"/>
</dbReference>
<dbReference type="InterPro" id="IPR000073">
    <property type="entry name" value="AB_hydrolase_1"/>
</dbReference>
<dbReference type="Pfam" id="PF00561">
    <property type="entry name" value="Abhydrolase_1"/>
    <property type="match status" value="1"/>
</dbReference>
<protein>
    <recommendedName>
        <fullName evidence="1">AB hydrolase-1 domain-containing protein</fullName>
    </recommendedName>
</protein>
<dbReference type="PRINTS" id="PR00412">
    <property type="entry name" value="EPOXHYDRLASE"/>
</dbReference>
<dbReference type="InterPro" id="IPR029058">
    <property type="entry name" value="AB_hydrolase_fold"/>
</dbReference>
<accession>A0A388JT97</accession>
<dbReference type="AlphaFoldDB" id="A0A388JT97"/>
<evidence type="ECO:0000313" key="2">
    <source>
        <dbReference type="EMBL" id="GBG60987.1"/>
    </source>
</evidence>
<dbReference type="PANTHER" id="PTHR43139">
    <property type="entry name" value="SI:DKEY-122A22.2"/>
    <property type="match status" value="1"/>
</dbReference>
<dbReference type="InterPro" id="IPR000639">
    <property type="entry name" value="Epox_hydrolase-like"/>
</dbReference>
<dbReference type="Gramene" id="GBG60987">
    <property type="protein sequence ID" value="GBG60987"/>
    <property type="gene ID" value="CBR_g18583"/>
</dbReference>
<evidence type="ECO:0000313" key="3">
    <source>
        <dbReference type="Proteomes" id="UP000265515"/>
    </source>
</evidence>
<feature type="domain" description="AB hydrolase-1" evidence="1">
    <location>
        <begin position="104"/>
        <end position="341"/>
    </location>
</feature>
<dbReference type="EMBL" id="BFEA01000016">
    <property type="protein sequence ID" value="GBG60987.1"/>
    <property type="molecule type" value="Genomic_DNA"/>
</dbReference>
<sequence length="356" mass="39718">MACLGTVFSLTGLIETRYANLCRSCGLESHLVALDDDTTMHCWAPRERFADDPRPALQAGDAPVAAEGGAGGLLGEGGERLRVHSQTLKTVATYKKKSKGGGFPLVLIHGFGATALFQWPEQVKELSSVFDLYVPDLLFFGKSTTRRPERSETFQAECLLKLLTKLSVGQFNIVGLSYGGFVAFRMAALEPDRVKKVVVTDCPGAVMTKDDYQELLKRCGVKNITDLLLPKRPKDLRRLLELAYHRPRWLPVCVLMDAYHALFTDMVDEKRELLQAVMTYLDDPPVKDLEGLSQQFLIVWGERDVVFPVELATRLAQSLGSTRARIAILEDSGHVPQLEHPKEYNQLLKNFLLAQE</sequence>
<dbReference type="SUPFAM" id="SSF53474">
    <property type="entry name" value="alpha/beta-Hydrolases"/>
    <property type="match status" value="1"/>
</dbReference>
<comment type="caution">
    <text evidence="2">The sequence shown here is derived from an EMBL/GenBank/DDBJ whole genome shotgun (WGS) entry which is preliminary data.</text>
</comment>
<gene>
    <name evidence="2" type="ORF">CBR_g18583</name>
</gene>
<dbReference type="PANTHER" id="PTHR43139:SF52">
    <property type="entry name" value="SI:DKEY-122A22.2"/>
    <property type="match status" value="1"/>
</dbReference>
<evidence type="ECO:0000259" key="1">
    <source>
        <dbReference type="Pfam" id="PF00561"/>
    </source>
</evidence>
<keyword evidence="3" id="KW-1185">Reference proteome</keyword>
<dbReference type="Proteomes" id="UP000265515">
    <property type="component" value="Unassembled WGS sequence"/>
</dbReference>
<dbReference type="STRING" id="69332.A0A388JT97"/>
<reference evidence="2 3" key="1">
    <citation type="journal article" date="2018" name="Cell">
        <title>The Chara Genome: Secondary Complexity and Implications for Plant Terrestrialization.</title>
        <authorList>
            <person name="Nishiyama T."/>
            <person name="Sakayama H."/>
            <person name="Vries J.D."/>
            <person name="Buschmann H."/>
            <person name="Saint-Marcoux D."/>
            <person name="Ullrich K.K."/>
            <person name="Haas F.B."/>
            <person name="Vanderstraeten L."/>
            <person name="Becker D."/>
            <person name="Lang D."/>
            <person name="Vosolsobe S."/>
            <person name="Rombauts S."/>
            <person name="Wilhelmsson P.K.I."/>
            <person name="Janitza P."/>
            <person name="Kern R."/>
            <person name="Heyl A."/>
            <person name="Rumpler F."/>
            <person name="Villalobos L.I.A.C."/>
            <person name="Clay J.M."/>
            <person name="Skokan R."/>
            <person name="Toyoda A."/>
            <person name="Suzuki Y."/>
            <person name="Kagoshima H."/>
            <person name="Schijlen E."/>
            <person name="Tajeshwar N."/>
            <person name="Catarino B."/>
            <person name="Hetherington A.J."/>
            <person name="Saltykova A."/>
            <person name="Bonnot C."/>
            <person name="Breuninger H."/>
            <person name="Symeonidi A."/>
            <person name="Radhakrishnan G.V."/>
            <person name="Van Nieuwerburgh F."/>
            <person name="Deforce D."/>
            <person name="Chang C."/>
            <person name="Karol K.G."/>
            <person name="Hedrich R."/>
            <person name="Ulvskov P."/>
            <person name="Glockner G."/>
            <person name="Delwiche C.F."/>
            <person name="Petrasek J."/>
            <person name="Van de Peer Y."/>
            <person name="Friml J."/>
            <person name="Beilby M."/>
            <person name="Dolan L."/>
            <person name="Kohara Y."/>
            <person name="Sugano S."/>
            <person name="Fujiyama A."/>
            <person name="Delaux P.-M."/>
            <person name="Quint M."/>
            <person name="TheiBen G."/>
            <person name="Hagemann M."/>
            <person name="Harholt J."/>
            <person name="Dunand C."/>
            <person name="Zachgo S."/>
            <person name="Langdale J."/>
            <person name="Maumus F."/>
            <person name="Straeten D.V.D."/>
            <person name="Gould S.B."/>
            <person name="Rensing S.A."/>
        </authorList>
    </citation>
    <scope>NUCLEOTIDE SEQUENCE [LARGE SCALE GENOMIC DNA]</scope>
    <source>
        <strain evidence="2 3">S276</strain>
    </source>
</reference>
<dbReference type="Gene3D" id="3.40.50.1820">
    <property type="entry name" value="alpha/beta hydrolase"/>
    <property type="match status" value="1"/>
</dbReference>
<dbReference type="PRINTS" id="PR00111">
    <property type="entry name" value="ABHYDROLASE"/>
</dbReference>
<proteinExistence type="predicted"/>
<name>A0A388JT97_CHABU</name>
<organism evidence="2 3">
    <name type="scientific">Chara braunii</name>
    <name type="common">Braun's stonewort</name>
    <dbReference type="NCBI Taxonomy" id="69332"/>
    <lineage>
        <taxon>Eukaryota</taxon>
        <taxon>Viridiplantae</taxon>
        <taxon>Streptophyta</taxon>
        <taxon>Charophyceae</taxon>
        <taxon>Charales</taxon>
        <taxon>Characeae</taxon>
        <taxon>Chara</taxon>
    </lineage>
</organism>
<dbReference type="OMA" id="IETRYAN"/>
<dbReference type="GO" id="GO:0003824">
    <property type="term" value="F:catalytic activity"/>
    <property type="evidence" value="ECO:0007669"/>
    <property type="project" value="InterPro"/>
</dbReference>